<evidence type="ECO:0000313" key="2">
    <source>
        <dbReference type="Proteomes" id="UP001497382"/>
    </source>
</evidence>
<proteinExistence type="predicted"/>
<reference evidence="1 2" key="1">
    <citation type="submission" date="2024-04" db="EMBL/GenBank/DDBJ databases">
        <authorList>
            <person name="Rising A."/>
            <person name="Reimegard J."/>
            <person name="Sonavane S."/>
            <person name="Akerstrom W."/>
            <person name="Nylinder S."/>
            <person name="Hedman E."/>
            <person name="Kallberg Y."/>
        </authorList>
    </citation>
    <scope>NUCLEOTIDE SEQUENCE [LARGE SCALE GENOMIC DNA]</scope>
</reference>
<gene>
    <name evidence="1" type="ORF">LARSCL_LOCUS11732</name>
</gene>
<keyword evidence="2" id="KW-1185">Reference proteome</keyword>
<organism evidence="1 2">
    <name type="scientific">Larinioides sclopetarius</name>
    <dbReference type="NCBI Taxonomy" id="280406"/>
    <lineage>
        <taxon>Eukaryota</taxon>
        <taxon>Metazoa</taxon>
        <taxon>Ecdysozoa</taxon>
        <taxon>Arthropoda</taxon>
        <taxon>Chelicerata</taxon>
        <taxon>Arachnida</taxon>
        <taxon>Araneae</taxon>
        <taxon>Araneomorphae</taxon>
        <taxon>Entelegynae</taxon>
        <taxon>Araneoidea</taxon>
        <taxon>Araneidae</taxon>
        <taxon>Larinioides</taxon>
    </lineage>
</organism>
<name>A0AAV2ACL8_9ARAC</name>
<accession>A0AAV2ACL8</accession>
<sequence>MDVGSAEGIDRPRTYFPNGHSVKDHVFGLVVPHGNDRINYEKSYDFHCAETPTSWTVNVTFVRHSNQNVTCLTYIKRNDNGPRLVSVQFWVAIHMNTNCFDVSYAQHFISRISAGRVDRQATSHVIMSSEANRLEEVEFRVQFLFIVHGCHSIQYTIEGSGGTEETMSADTTDRDFPTPKKRHLKVL</sequence>
<comment type="caution">
    <text evidence="1">The sequence shown here is derived from an EMBL/GenBank/DDBJ whole genome shotgun (WGS) entry which is preliminary data.</text>
</comment>
<dbReference type="EMBL" id="CAXIEN010000148">
    <property type="protein sequence ID" value="CAL1281722.1"/>
    <property type="molecule type" value="Genomic_DNA"/>
</dbReference>
<dbReference type="Proteomes" id="UP001497382">
    <property type="component" value="Unassembled WGS sequence"/>
</dbReference>
<evidence type="ECO:0000313" key="1">
    <source>
        <dbReference type="EMBL" id="CAL1281722.1"/>
    </source>
</evidence>
<dbReference type="AlphaFoldDB" id="A0AAV2ACL8"/>
<protein>
    <submittedName>
        <fullName evidence="1">Uncharacterized protein</fullName>
    </submittedName>
</protein>